<feature type="compositionally biased region" description="Basic and acidic residues" evidence="11">
    <location>
        <begin position="261"/>
        <end position="286"/>
    </location>
</feature>
<protein>
    <recommendedName>
        <fullName evidence="10">Plasma membrane fusion protein PRM1</fullName>
    </recommendedName>
</protein>
<comment type="subcellular location">
    <subcellularLocation>
        <location evidence="3">Cell envelope</location>
    </subcellularLocation>
    <subcellularLocation>
        <location evidence="10">Cell membrane</location>
        <topology evidence="10">Multi-pass membrane protein</topology>
    </subcellularLocation>
    <subcellularLocation>
        <location evidence="2">Endomembrane system</location>
        <topology evidence="2">Multi-pass membrane protein</topology>
    </subcellularLocation>
</comment>
<evidence type="ECO:0000256" key="7">
    <source>
        <dbReference type="ARBA" id="ARBA00022989"/>
    </source>
</evidence>
<keyword evidence="6 10" id="KW-0184">Conjugation</keyword>
<gene>
    <name evidence="12" type="primary">PRM1_1</name>
    <name evidence="12" type="ORF">IWW39_003378</name>
</gene>
<dbReference type="GO" id="GO:0032220">
    <property type="term" value="P:plasma membrane fusion involved in cytogamy"/>
    <property type="evidence" value="ECO:0007669"/>
    <property type="project" value="TreeGrafter"/>
</dbReference>
<feature type="transmembrane region" description="Helical" evidence="10">
    <location>
        <begin position="1052"/>
        <end position="1073"/>
    </location>
</feature>
<feature type="region of interest" description="Disordered" evidence="11">
    <location>
        <begin position="243"/>
        <end position="288"/>
    </location>
</feature>
<feature type="transmembrane region" description="Helical" evidence="10">
    <location>
        <begin position="568"/>
        <end position="587"/>
    </location>
</feature>
<feature type="compositionally biased region" description="Low complexity" evidence="11">
    <location>
        <begin position="971"/>
        <end position="988"/>
    </location>
</feature>
<keyword evidence="8 10" id="KW-0472">Membrane</keyword>
<comment type="caution">
    <text evidence="12">The sequence shown here is derived from an EMBL/GenBank/DDBJ whole genome shotgun (WGS) entry which is preliminary data.</text>
</comment>
<evidence type="ECO:0000256" key="6">
    <source>
        <dbReference type="ARBA" id="ARBA00022971"/>
    </source>
</evidence>
<dbReference type="EMBL" id="JANBTX010000094">
    <property type="protein sequence ID" value="KAJ2686791.1"/>
    <property type="molecule type" value="Genomic_DNA"/>
</dbReference>
<feature type="region of interest" description="Disordered" evidence="11">
    <location>
        <begin position="58"/>
        <end position="113"/>
    </location>
</feature>
<evidence type="ECO:0000313" key="13">
    <source>
        <dbReference type="Proteomes" id="UP001151516"/>
    </source>
</evidence>
<evidence type="ECO:0000313" key="12">
    <source>
        <dbReference type="EMBL" id="KAJ2686791.1"/>
    </source>
</evidence>
<dbReference type="GO" id="GO:0043332">
    <property type="term" value="C:mating projection tip"/>
    <property type="evidence" value="ECO:0007669"/>
    <property type="project" value="UniProtKB-UniRule"/>
</dbReference>
<accession>A0A9W8GIN1</accession>
<proteinExistence type="inferred from homology"/>
<dbReference type="PANTHER" id="PTHR31030:SF1">
    <property type="entry name" value="PLASMA MEMBRANE FUSION PROTEIN PRM1"/>
    <property type="match status" value="1"/>
</dbReference>
<feature type="region of interest" description="Disordered" evidence="11">
    <location>
        <begin position="149"/>
        <end position="185"/>
    </location>
</feature>
<feature type="compositionally biased region" description="Basic and acidic residues" evidence="11">
    <location>
        <begin position="7"/>
        <end position="24"/>
    </location>
</feature>
<dbReference type="OrthoDB" id="10248838at2759"/>
<sequence>MDNFGYPRDEKKPLGDVKHSHTDDYEYEDDDEYEGKIFKKPAYPDEKKAHVYPDEKKAHVYPDEKKAHVYPDEKQQPAFYPDEKKQPAFFPDEKKQPAFYPDEKKQPATFYPVEKKQSPIYPYETKAPVSYPDEKKAYQPFQEKSFPMGFDTYASTSHAPPARHKAASPEPEADEPFYPINNSSFASRNHSVDNIALAQPATQRKRASVMSEKTENTFTDESLNNLKPYDNIYDDLPHETRRRSYRNSGRQHMPMPVPGAREYRGRPDEQSGEMDEKRGGGDKDEPQTIPYVGRWAQMSRAWATQTIIMMIITAFSYFLLSKDVEEMAKDAILQLTSACLTLESATNTVINSPRSVAITTVTMVEKTAQSIIDLTGRSFLKIISVLQNLIGWILRLYLGTYICIAEVIIRTAVSIATDVARVLIDTLNVAVNAVVGGLQSVAADIAKGVEGAINDIGNFFTGGKNKNAVDFNVEDIRKKLTIEIPTDWIDSISSLADKIPTQDQIFGNIEQLLNIPFNLMATAINGTFANARVNLVNNTKFADEKYSDMCGAPMGKESINELANATMWIMYIAAFAFLGAAVGLLLFELYSVNRHQNTFQVRITEFRQELAEYEPLNTKEEIKETPPSRKEMDFFILPGRPWFQRVTNMITRKYGDNEKTSAWRWFLDYIWHPPAMACFLVGALGLISIFVQISAIDGLRDVYIPKFAQDLNKFQDQFLGESLIGGIRNDSLALANNINGDIASSEVSLDRTLFAPIDEGTTSLNNTLNGFVDTYIGGIRSVFSGTPLQYPIEGLVNCTLTRNIQSIQKILTFINEFAGGISFPRISEDILLDPVLTLMKPVNKSAIALRNFAVGVYIPNADLLDPMSFPPDKEFKRSEYAASLSSKHKSLNPDQYSSELASSTLSSEDLSSDLDSYVANNPTLVPGAVLLKRDSTETWLPNLSLVDSLPLSIDTGLMTALGAGLGDHNLAASPTLSQPSTTPTASELDSLDSDSDDSSSDDPHASLTMFGSKPTSNLTREEVEGAQRYDGYTGGMLNTLCDQYIARLESRIPLMIALMATWIVIVIMGLINVARNHHRIKRVDRR</sequence>
<evidence type="ECO:0000256" key="2">
    <source>
        <dbReference type="ARBA" id="ARBA00004127"/>
    </source>
</evidence>
<organism evidence="12 13">
    <name type="scientific">Coemansia spiralis</name>
    <dbReference type="NCBI Taxonomy" id="417178"/>
    <lineage>
        <taxon>Eukaryota</taxon>
        <taxon>Fungi</taxon>
        <taxon>Fungi incertae sedis</taxon>
        <taxon>Zoopagomycota</taxon>
        <taxon>Kickxellomycotina</taxon>
        <taxon>Kickxellomycetes</taxon>
        <taxon>Kickxellales</taxon>
        <taxon>Kickxellaceae</taxon>
        <taxon>Coemansia</taxon>
    </lineage>
</organism>
<dbReference type="InterPro" id="IPR026777">
    <property type="entry name" value="PRM1"/>
</dbReference>
<feature type="transmembrane region" description="Helical" evidence="10">
    <location>
        <begin position="302"/>
        <end position="320"/>
    </location>
</feature>
<evidence type="ECO:0000256" key="10">
    <source>
        <dbReference type="RuleBase" id="RU366035"/>
    </source>
</evidence>
<keyword evidence="5 10" id="KW-0812">Transmembrane</keyword>
<keyword evidence="13" id="KW-1185">Reference proteome</keyword>
<dbReference type="GO" id="GO:0005886">
    <property type="term" value="C:plasma membrane"/>
    <property type="evidence" value="ECO:0007669"/>
    <property type="project" value="UniProtKB-SubCell"/>
</dbReference>
<comment type="similarity">
    <text evidence="4 10">Belongs to the PRM1 family.</text>
</comment>
<name>A0A9W8GIN1_9FUNG</name>
<dbReference type="PANTHER" id="PTHR31030">
    <property type="entry name" value="PLASMA MEMBRANE FUSION PROTEIN PRM1"/>
    <property type="match status" value="1"/>
</dbReference>
<evidence type="ECO:0000256" key="8">
    <source>
        <dbReference type="ARBA" id="ARBA00023136"/>
    </source>
</evidence>
<evidence type="ECO:0000256" key="5">
    <source>
        <dbReference type="ARBA" id="ARBA00022692"/>
    </source>
</evidence>
<dbReference type="Proteomes" id="UP001151516">
    <property type="component" value="Unassembled WGS sequence"/>
</dbReference>
<feature type="region of interest" description="Disordered" evidence="11">
    <location>
        <begin position="971"/>
        <end position="1020"/>
    </location>
</feature>
<dbReference type="AlphaFoldDB" id="A0A9W8GIN1"/>
<feature type="compositionally biased region" description="Acidic residues" evidence="11">
    <location>
        <begin position="989"/>
        <end position="1000"/>
    </location>
</feature>
<dbReference type="GO" id="GO:0012505">
    <property type="term" value="C:endomembrane system"/>
    <property type="evidence" value="ECO:0007669"/>
    <property type="project" value="UniProtKB-SubCell"/>
</dbReference>
<feature type="region of interest" description="Disordered" evidence="11">
    <location>
        <begin position="1"/>
        <end position="40"/>
    </location>
</feature>
<keyword evidence="7 10" id="KW-1133">Transmembrane helix</keyword>
<keyword evidence="9" id="KW-0325">Glycoprotein</keyword>
<keyword evidence="10" id="KW-1003">Cell membrane</keyword>
<comment type="function">
    <text evidence="1 10">Involved in cell fusion during mating by stabilizing the plasma membrane fusion event.</text>
</comment>
<evidence type="ECO:0000256" key="11">
    <source>
        <dbReference type="SAM" id="MobiDB-lite"/>
    </source>
</evidence>
<evidence type="ECO:0000256" key="4">
    <source>
        <dbReference type="ARBA" id="ARBA00010780"/>
    </source>
</evidence>
<evidence type="ECO:0000256" key="1">
    <source>
        <dbReference type="ARBA" id="ARBA00002512"/>
    </source>
</evidence>
<evidence type="ECO:0000256" key="3">
    <source>
        <dbReference type="ARBA" id="ARBA00004196"/>
    </source>
</evidence>
<feature type="transmembrane region" description="Helical" evidence="10">
    <location>
        <begin position="669"/>
        <end position="691"/>
    </location>
</feature>
<feature type="compositionally biased region" description="Basic and acidic residues" evidence="11">
    <location>
        <begin position="58"/>
        <end position="106"/>
    </location>
</feature>
<evidence type="ECO:0000256" key="9">
    <source>
        <dbReference type="ARBA" id="ARBA00023180"/>
    </source>
</evidence>
<reference evidence="12" key="1">
    <citation type="submission" date="2022-07" db="EMBL/GenBank/DDBJ databases">
        <title>Phylogenomic reconstructions and comparative analyses of Kickxellomycotina fungi.</title>
        <authorList>
            <person name="Reynolds N.K."/>
            <person name="Stajich J.E."/>
            <person name="Barry K."/>
            <person name="Grigoriev I.V."/>
            <person name="Crous P."/>
            <person name="Smith M.E."/>
        </authorList>
    </citation>
    <scope>NUCLEOTIDE SEQUENCE</scope>
    <source>
        <strain evidence="12">CBS 109367</strain>
    </source>
</reference>
<comment type="caution">
    <text evidence="10">Lacks conserved residue(s) required for the propagation of feature annotation.</text>
</comment>